<comment type="caution">
    <text evidence="1">The sequence shown here is derived from an EMBL/GenBank/DDBJ whole genome shotgun (WGS) entry which is preliminary data.</text>
</comment>
<protein>
    <submittedName>
        <fullName evidence="1">Uncharacterized protein</fullName>
    </submittedName>
</protein>
<evidence type="ECO:0000313" key="1">
    <source>
        <dbReference type="EMBL" id="GFO62005.1"/>
    </source>
</evidence>
<reference evidence="2" key="1">
    <citation type="submission" date="2020-06" db="EMBL/GenBank/DDBJ databases">
        <title>Draft genomic sequence of Geomonas sp. Red330.</title>
        <authorList>
            <person name="Itoh H."/>
            <person name="Zhenxing X."/>
            <person name="Ushijima N."/>
            <person name="Masuda Y."/>
            <person name="Shiratori Y."/>
            <person name="Senoo K."/>
        </authorList>
    </citation>
    <scope>NUCLEOTIDE SEQUENCE [LARGE SCALE GENOMIC DNA]</scope>
    <source>
        <strain evidence="2">Red330</strain>
    </source>
</reference>
<keyword evidence="2" id="KW-1185">Reference proteome</keyword>
<proteinExistence type="predicted"/>
<dbReference type="EMBL" id="BLXX01000024">
    <property type="protein sequence ID" value="GFO62005.1"/>
    <property type="molecule type" value="Genomic_DNA"/>
</dbReference>
<gene>
    <name evidence="1" type="ORF">GMST_43300</name>
</gene>
<organism evidence="1 2">
    <name type="scientific">Geomonas silvestris</name>
    <dbReference type="NCBI Taxonomy" id="2740184"/>
    <lineage>
        <taxon>Bacteria</taxon>
        <taxon>Pseudomonadati</taxon>
        <taxon>Thermodesulfobacteriota</taxon>
        <taxon>Desulfuromonadia</taxon>
        <taxon>Geobacterales</taxon>
        <taxon>Geobacteraceae</taxon>
        <taxon>Geomonas</taxon>
    </lineage>
</organism>
<evidence type="ECO:0000313" key="2">
    <source>
        <dbReference type="Proteomes" id="UP000556026"/>
    </source>
</evidence>
<sequence length="51" mass="6055">MERLRKDIFYIVPRANSWSDGLNSVYGTMERLFCTHARAEMFTQKNKQSLN</sequence>
<dbReference type="Proteomes" id="UP000556026">
    <property type="component" value="Unassembled WGS sequence"/>
</dbReference>
<dbReference type="AlphaFoldDB" id="A0A6V8MPM3"/>
<accession>A0A6V8MPM3</accession>
<name>A0A6V8MPM3_9BACT</name>